<dbReference type="InterPro" id="IPR036514">
    <property type="entry name" value="SGNH_hydro_sf"/>
</dbReference>
<protein>
    <submittedName>
        <fullName evidence="1">Uncharacterized protein</fullName>
    </submittedName>
</protein>
<gene>
    <name evidence="1" type="ORF">H8B09_06830</name>
</gene>
<dbReference type="Gene3D" id="3.40.50.1110">
    <property type="entry name" value="SGNH hydrolase"/>
    <property type="match status" value="1"/>
</dbReference>
<name>A0ABR8MR49_9BACL</name>
<evidence type="ECO:0000313" key="2">
    <source>
        <dbReference type="Proteomes" id="UP000609346"/>
    </source>
</evidence>
<organism evidence="1 2">
    <name type="scientific">Paenibacillus terricola</name>
    <dbReference type="NCBI Taxonomy" id="2763503"/>
    <lineage>
        <taxon>Bacteria</taxon>
        <taxon>Bacillati</taxon>
        <taxon>Bacillota</taxon>
        <taxon>Bacilli</taxon>
        <taxon>Bacillales</taxon>
        <taxon>Paenibacillaceae</taxon>
        <taxon>Paenibacillus</taxon>
    </lineage>
</organism>
<sequence length="93" mass="10325">MIVHSEPLLFKADVAAANEAMSGRSSIELAREKGAHPVLITPASRRLFLPNGKLAHSHGDYIPAMKHLAAELEVPLPRIRWAWHRRTGCRPNS</sequence>
<reference evidence="1 2" key="1">
    <citation type="submission" date="2020-09" db="EMBL/GenBank/DDBJ databases">
        <title>Paenibacillus sp. strain PR3 16S rRNA gene Genome sequencing and assembly.</title>
        <authorList>
            <person name="Kim J."/>
        </authorList>
    </citation>
    <scope>NUCLEOTIDE SEQUENCE [LARGE SCALE GENOMIC DNA]</scope>
    <source>
        <strain evidence="1 2">PR3</strain>
    </source>
</reference>
<accession>A0ABR8MR49</accession>
<keyword evidence="2" id="KW-1185">Reference proteome</keyword>
<dbReference type="RefSeq" id="WP_191202654.1">
    <property type="nucleotide sequence ID" value="NZ_JACXZA010000001.1"/>
</dbReference>
<evidence type="ECO:0000313" key="1">
    <source>
        <dbReference type="EMBL" id="MBD3918463.1"/>
    </source>
</evidence>
<proteinExistence type="predicted"/>
<dbReference type="SUPFAM" id="SSF52266">
    <property type="entry name" value="SGNH hydrolase"/>
    <property type="match status" value="1"/>
</dbReference>
<comment type="caution">
    <text evidence="1">The sequence shown here is derived from an EMBL/GenBank/DDBJ whole genome shotgun (WGS) entry which is preliminary data.</text>
</comment>
<dbReference type="EMBL" id="JACXZA010000001">
    <property type="protein sequence ID" value="MBD3918463.1"/>
    <property type="molecule type" value="Genomic_DNA"/>
</dbReference>
<dbReference type="Proteomes" id="UP000609346">
    <property type="component" value="Unassembled WGS sequence"/>
</dbReference>